<dbReference type="PROSITE" id="PS51371">
    <property type="entry name" value="CBS"/>
    <property type="match status" value="2"/>
</dbReference>
<dbReference type="RefSeq" id="WP_348712671.1">
    <property type="nucleotide sequence ID" value="NZ_CAXIXW010000012.1"/>
</dbReference>
<dbReference type="InterPro" id="IPR051257">
    <property type="entry name" value="Diverse_CBS-Domain"/>
</dbReference>
<evidence type="ECO:0000313" key="4">
    <source>
        <dbReference type="EMBL" id="CAL2089265.1"/>
    </source>
</evidence>
<accession>A0ABP1EVM4</accession>
<dbReference type="PANTHER" id="PTHR43080:SF2">
    <property type="entry name" value="CBS DOMAIN-CONTAINING PROTEIN"/>
    <property type="match status" value="1"/>
</dbReference>
<dbReference type="SMART" id="SM00116">
    <property type="entry name" value="CBS"/>
    <property type="match status" value="2"/>
</dbReference>
<dbReference type="Gene3D" id="3.10.580.10">
    <property type="entry name" value="CBS-domain"/>
    <property type="match status" value="1"/>
</dbReference>
<protein>
    <submittedName>
        <fullName evidence="4">CBS domain containing membrane protein</fullName>
    </submittedName>
</protein>
<keyword evidence="5" id="KW-1185">Reference proteome</keyword>
<dbReference type="PANTHER" id="PTHR43080">
    <property type="entry name" value="CBS DOMAIN-CONTAINING PROTEIN CBSX3, MITOCHONDRIAL"/>
    <property type="match status" value="1"/>
</dbReference>
<sequence>MRKREPISKIMSDNVITLNSNDDLTTAEELFKTHQIRHIPIVQGQKVIGMLSHTDLMRVSYAETVEEFETEVDVVLNSVFTIEQVMTKNVVTIEKTNTIREVAEILAAREFHALPVVEEGELIGIVTTTDLIQFLLKQY</sequence>
<keyword evidence="1 2" id="KW-0129">CBS domain</keyword>
<gene>
    <name evidence="4" type="ORF">T190607A01A_30286</name>
</gene>
<feature type="domain" description="CBS" evidence="3">
    <location>
        <begin position="86"/>
        <end position="139"/>
    </location>
</feature>
<dbReference type="Pfam" id="PF00571">
    <property type="entry name" value="CBS"/>
    <property type="match status" value="2"/>
</dbReference>
<feature type="domain" description="CBS" evidence="3">
    <location>
        <begin position="11"/>
        <end position="67"/>
    </location>
</feature>
<evidence type="ECO:0000313" key="5">
    <source>
        <dbReference type="Proteomes" id="UP001497416"/>
    </source>
</evidence>
<organism evidence="4 5">
    <name type="scientific">Tenacibaculum platacis</name>
    <dbReference type="NCBI Taxonomy" id="3137852"/>
    <lineage>
        <taxon>Bacteria</taxon>
        <taxon>Pseudomonadati</taxon>
        <taxon>Bacteroidota</taxon>
        <taxon>Flavobacteriia</taxon>
        <taxon>Flavobacteriales</taxon>
        <taxon>Flavobacteriaceae</taxon>
        <taxon>Tenacibaculum</taxon>
    </lineage>
</organism>
<reference evidence="4 5" key="1">
    <citation type="submission" date="2024-05" db="EMBL/GenBank/DDBJ databases">
        <authorList>
            <person name="Duchaud E."/>
        </authorList>
    </citation>
    <scope>NUCLEOTIDE SEQUENCE [LARGE SCALE GENOMIC DNA]</scope>
    <source>
        <strain evidence="4">Ena-SAMPLE-TAB-13-05-2024-13:56:06:370-140302</strain>
    </source>
</reference>
<evidence type="ECO:0000256" key="2">
    <source>
        <dbReference type="PROSITE-ProRule" id="PRU00703"/>
    </source>
</evidence>
<name>A0ABP1EVM4_9FLAO</name>
<dbReference type="InterPro" id="IPR000644">
    <property type="entry name" value="CBS_dom"/>
</dbReference>
<proteinExistence type="predicted"/>
<dbReference type="Proteomes" id="UP001497416">
    <property type="component" value="Unassembled WGS sequence"/>
</dbReference>
<dbReference type="InterPro" id="IPR046342">
    <property type="entry name" value="CBS_dom_sf"/>
</dbReference>
<dbReference type="CDD" id="cd04584">
    <property type="entry name" value="CBS_pair_AcuB_like"/>
    <property type="match status" value="1"/>
</dbReference>
<dbReference type="SUPFAM" id="SSF54631">
    <property type="entry name" value="CBS-domain pair"/>
    <property type="match status" value="1"/>
</dbReference>
<comment type="caution">
    <text evidence="4">The sequence shown here is derived from an EMBL/GenBank/DDBJ whole genome shotgun (WGS) entry which is preliminary data.</text>
</comment>
<evidence type="ECO:0000256" key="1">
    <source>
        <dbReference type="ARBA" id="ARBA00023122"/>
    </source>
</evidence>
<evidence type="ECO:0000259" key="3">
    <source>
        <dbReference type="PROSITE" id="PS51371"/>
    </source>
</evidence>
<dbReference type="EMBL" id="CAXIXY010000005">
    <property type="protein sequence ID" value="CAL2089265.1"/>
    <property type="molecule type" value="Genomic_DNA"/>
</dbReference>